<feature type="non-terminal residue" evidence="1">
    <location>
        <position position="337"/>
    </location>
</feature>
<gene>
    <name evidence="1" type="ORF">IWW38_005464</name>
</gene>
<keyword evidence="2" id="KW-1185">Reference proteome</keyword>
<protein>
    <submittedName>
        <fullName evidence="1">Uncharacterized protein</fullName>
    </submittedName>
</protein>
<dbReference type="EMBL" id="JANBVB010002566">
    <property type="protein sequence ID" value="KAJ2884126.1"/>
    <property type="molecule type" value="Genomic_DNA"/>
</dbReference>
<dbReference type="Proteomes" id="UP001139981">
    <property type="component" value="Unassembled WGS sequence"/>
</dbReference>
<comment type="caution">
    <text evidence="1">The sequence shown here is derived from an EMBL/GenBank/DDBJ whole genome shotgun (WGS) entry which is preliminary data.</text>
</comment>
<organism evidence="1 2">
    <name type="scientific">Coemansia aciculifera</name>
    <dbReference type="NCBI Taxonomy" id="417176"/>
    <lineage>
        <taxon>Eukaryota</taxon>
        <taxon>Fungi</taxon>
        <taxon>Fungi incertae sedis</taxon>
        <taxon>Zoopagomycota</taxon>
        <taxon>Kickxellomycotina</taxon>
        <taxon>Kickxellomycetes</taxon>
        <taxon>Kickxellales</taxon>
        <taxon>Kickxellaceae</taxon>
        <taxon>Coemansia</taxon>
    </lineage>
</organism>
<sequence length="337" mass="36939">MAYRKRSLDLPVSEDSPASIKHPRSSTATSTSSNNTRPLQLSISTALEPPVSQAAANNYTGDSLLPPIRSLTGPVLVSPSSSGSIPSFRHFHTPGGFGSSPVPSNVRHHQDTMPSLGAQSGLTASLSQLSHTRTATTTTSNQHPQSHPHHHYNPPPSAHYTYAPPLAQPILPPVYHHRPSVDQHHESSPISSTHSAGSPHTARRDLGHSGEALSQLESAEANAAESPLEAVKVARNWSRDETLSLVRAIKRHYEALKRCKTNQERSNVWHRIHKEHSSQFPGRSKKASQDRWGKVLSDYKDVMVHNKEKGAARWTFDFFKEVASIIEGDSQFMDSAL</sequence>
<name>A0ACC1LVT1_9FUNG</name>
<proteinExistence type="predicted"/>
<evidence type="ECO:0000313" key="1">
    <source>
        <dbReference type="EMBL" id="KAJ2884126.1"/>
    </source>
</evidence>
<evidence type="ECO:0000313" key="2">
    <source>
        <dbReference type="Proteomes" id="UP001139981"/>
    </source>
</evidence>
<accession>A0ACC1LVT1</accession>
<reference evidence="1" key="1">
    <citation type="submission" date="2022-07" db="EMBL/GenBank/DDBJ databases">
        <title>Phylogenomic reconstructions and comparative analyses of Kickxellomycotina fungi.</title>
        <authorList>
            <person name="Reynolds N.K."/>
            <person name="Stajich J.E."/>
            <person name="Barry K."/>
            <person name="Grigoriev I.V."/>
            <person name="Crous P."/>
            <person name="Smith M.E."/>
        </authorList>
    </citation>
    <scope>NUCLEOTIDE SEQUENCE</scope>
    <source>
        <strain evidence="1">CBS 190363</strain>
    </source>
</reference>